<evidence type="ECO:0000256" key="2">
    <source>
        <dbReference type="SAM" id="Phobius"/>
    </source>
</evidence>
<evidence type="ECO:0000256" key="1">
    <source>
        <dbReference type="SAM" id="MobiDB-lite"/>
    </source>
</evidence>
<sequence length="197" mass="21539">MTAPSSYRPYTSRFCAASRLFLLLALLFTAVPFLRAGSAPNEDPAVTAAPTAPSPTPAPVAPANSRESAKPPAALEKLSAMDLEALEFGDEGFDWRHDWWKYLIMVFASLLALFLFLLLARMLFSLVLSLACLLISLLGSLILSPLFTSRLDQYISTPLFGVVTTRHLALGLSFVLCYMVTSLIMRLAYHPKPGGKK</sequence>
<evidence type="ECO:0000313" key="4">
    <source>
        <dbReference type="Proteomes" id="UP001238163"/>
    </source>
</evidence>
<dbReference type="AlphaFoldDB" id="A0AAE4AQJ6"/>
<dbReference type="RefSeq" id="WP_307264616.1">
    <property type="nucleotide sequence ID" value="NZ_JAUSVL010000001.1"/>
</dbReference>
<proteinExistence type="predicted"/>
<accession>A0AAE4AQJ6</accession>
<feature type="transmembrane region" description="Helical" evidence="2">
    <location>
        <begin position="167"/>
        <end position="189"/>
    </location>
</feature>
<keyword evidence="2" id="KW-0812">Transmembrane</keyword>
<feature type="region of interest" description="Disordered" evidence="1">
    <location>
        <begin position="44"/>
        <end position="68"/>
    </location>
</feature>
<keyword evidence="2" id="KW-1133">Transmembrane helix</keyword>
<protein>
    <submittedName>
        <fullName evidence="3">Uncharacterized membrane protein (DUF485 family)</fullName>
    </submittedName>
</protein>
<feature type="transmembrane region" description="Helical" evidence="2">
    <location>
        <begin position="126"/>
        <end position="147"/>
    </location>
</feature>
<name>A0AAE4AQJ6_9BACT</name>
<keyword evidence="4" id="KW-1185">Reference proteome</keyword>
<dbReference type="EMBL" id="JAUSVL010000001">
    <property type="protein sequence ID" value="MDQ0291595.1"/>
    <property type="molecule type" value="Genomic_DNA"/>
</dbReference>
<comment type="caution">
    <text evidence="3">The sequence shown here is derived from an EMBL/GenBank/DDBJ whole genome shotgun (WGS) entry which is preliminary data.</text>
</comment>
<gene>
    <name evidence="3" type="ORF">J3R75_003702</name>
</gene>
<reference evidence="3" key="1">
    <citation type="submission" date="2023-07" db="EMBL/GenBank/DDBJ databases">
        <title>Genomic Encyclopedia of Type Strains, Phase IV (KMG-IV): sequencing the most valuable type-strain genomes for metagenomic binning, comparative biology and taxonomic classification.</title>
        <authorList>
            <person name="Goeker M."/>
        </authorList>
    </citation>
    <scope>NUCLEOTIDE SEQUENCE</scope>
    <source>
        <strain evidence="3">DSM 24202</strain>
    </source>
</reference>
<evidence type="ECO:0000313" key="3">
    <source>
        <dbReference type="EMBL" id="MDQ0291595.1"/>
    </source>
</evidence>
<dbReference type="Proteomes" id="UP001238163">
    <property type="component" value="Unassembled WGS sequence"/>
</dbReference>
<keyword evidence="2" id="KW-0472">Membrane</keyword>
<feature type="transmembrane region" description="Helical" evidence="2">
    <location>
        <begin position="99"/>
        <end position="119"/>
    </location>
</feature>
<organism evidence="3 4">
    <name type="scientific">Oligosphaera ethanolica</name>
    <dbReference type="NCBI Taxonomy" id="760260"/>
    <lineage>
        <taxon>Bacteria</taxon>
        <taxon>Pseudomonadati</taxon>
        <taxon>Lentisphaerota</taxon>
        <taxon>Oligosphaeria</taxon>
        <taxon>Oligosphaerales</taxon>
        <taxon>Oligosphaeraceae</taxon>
        <taxon>Oligosphaera</taxon>
    </lineage>
</organism>